<evidence type="ECO:0000313" key="5">
    <source>
        <dbReference type="Proteomes" id="UP000422572"/>
    </source>
</evidence>
<dbReference type="KEGG" id="sfic:EIZ62_06020"/>
<protein>
    <submittedName>
        <fullName evidence="4">Toll/interleukin-1 receptor domain-containing protein</fullName>
    </submittedName>
</protein>
<keyword evidence="4" id="KW-0675">Receptor</keyword>
<organism evidence="4 5">
    <name type="scientific">Streptomyces ficellus</name>
    <dbReference type="NCBI Taxonomy" id="1977088"/>
    <lineage>
        <taxon>Bacteria</taxon>
        <taxon>Bacillati</taxon>
        <taxon>Actinomycetota</taxon>
        <taxon>Actinomycetes</taxon>
        <taxon>Kitasatosporales</taxon>
        <taxon>Streptomycetaceae</taxon>
        <taxon>Streptomyces</taxon>
    </lineage>
</organism>
<keyword evidence="2" id="KW-0472">Membrane</keyword>
<dbReference type="GO" id="GO:0007165">
    <property type="term" value="P:signal transduction"/>
    <property type="evidence" value="ECO:0007669"/>
    <property type="project" value="InterPro"/>
</dbReference>
<feature type="region of interest" description="Disordered" evidence="1">
    <location>
        <begin position="1"/>
        <end position="22"/>
    </location>
</feature>
<evidence type="ECO:0000256" key="2">
    <source>
        <dbReference type="SAM" id="Phobius"/>
    </source>
</evidence>
<dbReference type="InterPro" id="IPR035897">
    <property type="entry name" value="Toll_tir_struct_dom_sf"/>
</dbReference>
<sequence length="337" mass="36374">MSRADRTRAGAAMQAPEDRTSAKERRAIFLSYRRSDSAPWTGRLAADLRRYFGKERVYLDIDSNLPARDYVGELERALLASRAAIAVLGPDWLSSSNDQGQRRLDEPADLVRVELETALRHGKAVIPVLVGGAVMPPGPELPPSLQTLSRLQAVRLADADWPYDFGRLLETLEGHGVLPASAADAASPGEPTLLTTRRYERRLQASRRRAFDALTGAVELLRYPIIEVAPEAAMVTFHARRGGAVSAAVVDADPGHSTVVLKLPSVKTGAVAGASVALAFATGGFSLAAVPALLAWQRRFAVGFFDNVEGVLEGRGVGEDSSLLPGVHAWRNRRREV</sequence>
<dbReference type="AlphaFoldDB" id="A0A6I6F1N2"/>
<gene>
    <name evidence="4" type="ORF">EIZ62_06020</name>
</gene>
<dbReference type="InterPro" id="IPR000157">
    <property type="entry name" value="TIR_dom"/>
</dbReference>
<dbReference type="EMBL" id="CP034279">
    <property type="protein sequence ID" value="QGV77853.1"/>
    <property type="molecule type" value="Genomic_DNA"/>
</dbReference>
<name>A0A6I6F1N2_9ACTN</name>
<proteinExistence type="predicted"/>
<feature type="domain" description="TIR" evidence="3">
    <location>
        <begin position="24"/>
        <end position="172"/>
    </location>
</feature>
<keyword evidence="2" id="KW-1133">Transmembrane helix</keyword>
<reference evidence="4 5" key="1">
    <citation type="submission" date="2018-12" db="EMBL/GenBank/DDBJ databases">
        <title>Complete genome sequence of Streptomyces ficellus NRRL8067, the producer of ficellomycin, feldamycin and nojirimycin.</title>
        <authorList>
            <person name="Zhang H."/>
            <person name="Yue R."/>
            <person name="Liu Y."/>
            <person name="Li M."/>
            <person name="Mu H."/>
            <person name="Zhang J."/>
        </authorList>
    </citation>
    <scope>NUCLEOTIDE SEQUENCE [LARGE SCALE GENOMIC DNA]</scope>
    <source>
        <strain evidence="4 5">NRRL 8067</strain>
    </source>
</reference>
<keyword evidence="5" id="KW-1185">Reference proteome</keyword>
<dbReference type="SUPFAM" id="SSF52200">
    <property type="entry name" value="Toll/Interleukin receptor TIR domain"/>
    <property type="match status" value="1"/>
</dbReference>
<dbReference type="Pfam" id="PF13676">
    <property type="entry name" value="TIR_2"/>
    <property type="match status" value="1"/>
</dbReference>
<dbReference type="Gene3D" id="3.40.50.10140">
    <property type="entry name" value="Toll/interleukin-1 receptor homology (TIR) domain"/>
    <property type="match status" value="1"/>
</dbReference>
<dbReference type="PROSITE" id="PS50104">
    <property type="entry name" value="TIR"/>
    <property type="match status" value="1"/>
</dbReference>
<dbReference type="OrthoDB" id="3654490at2"/>
<evidence type="ECO:0000259" key="3">
    <source>
        <dbReference type="PROSITE" id="PS50104"/>
    </source>
</evidence>
<dbReference type="Proteomes" id="UP000422572">
    <property type="component" value="Chromosome"/>
</dbReference>
<evidence type="ECO:0000313" key="4">
    <source>
        <dbReference type="EMBL" id="QGV77853.1"/>
    </source>
</evidence>
<evidence type="ECO:0000256" key="1">
    <source>
        <dbReference type="SAM" id="MobiDB-lite"/>
    </source>
</evidence>
<keyword evidence="2" id="KW-0812">Transmembrane</keyword>
<accession>A0A6I6F1N2</accession>
<feature type="transmembrane region" description="Helical" evidence="2">
    <location>
        <begin position="270"/>
        <end position="296"/>
    </location>
</feature>